<gene>
    <name evidence="2" type="ORF">GCM10009808_06370</name>
</gene>
<dbReference type="EMBL" id="BAAAPL010000001">
    <property type="protein sequence ID" value="GAA1691992.1"/>
    <property type="molecule type" value="Genomic_DNA"/>
</dbReference>
<protein>
    <submittedName>
        <fullName evidence="2">Dihydrofolate reductase family protein</fullName>
    </submittedName>
</protein>
<evidence type="ECO:0000313" key="3">
    <source>
        <dbReference type="Proteomes" id="UP001501690"/>
    </source>
</evidence>
<sequence>MPHIVYDTACTFNGWIADQRQSLQWLFDVPGADDPDPSIQPPSRALIVEGSSTYEWLLRESDLLAHPERWQEYFGDRRTFVFTSRRLPVPDGASVTFVSGPVVDLLPELRSAAGDEDIWIVGGGDLAGQFDDAGALDEIALTVAPVALDGGAPMMPRRIESSRLRLLEARAVGPFARLRYAVTPA</sequence>
<evidence type="ECO:0000313" key="2">
    <source>
        <dbReference type="EMBL" id="GAA1691992.1"/>
    </source>
</evidence>
<dbReference type="InterPro" id="IPR050765">
    <property type="entry name" value="Riboflavin_Biosynth_HTPR"/>
</dbReference>
<dbReference type="InterPro" id="IPR002734">
    <property type="entry name" value="RibDG_C"/>
</dbReference>
<dbReference type="PANTHER" id="PTHR38011">
    <property type="entry name" value="DIHYDROFOLATE REDUCTASE FAMILY PROTEIN (AFU_ORTHOLOGUE AFUA_8G06820)"/>
    <property type="match status" value="1"/>
</dbReference>
<evidence type="ECO:0000259" key="1">
    <source>
        <dbReference type="Pfam" id="PF01872"/>
    </source>
</evidence>
<keyword evidence="3" id="KW-1185">Reference proteome</keyword>
<proteinExistence type="predicted"/>
<organism evidence="2 3">
    <name type="scientific">Microbacterium sediminicola</name>
    <dbReference type="NCBI Taxonomy" id="415210"/>
    <lineage>
        <taxon>Bacteria</taxon>
        <taxon>Bacillati</taxon>
        <taxon>Actinomycetota</taxon>
        <taxon>Actinomycetes</taxon>
        <taxon>Micrococcales</taxon>
        <taxon>Microbacteriaceae</taxon>
        <taxon>Microbacterium</taxon>
    </lineage>
</organism>
<comment type="caution">
    <text evidence="2">The sequence shown here is derived from an EMBL/GenBank/DDBJ whole genome shotgun (WGS) entry which is preliminary data.</text>
</comment>
<dbReference type="Pfam" id="PF01872">
    <property type="entry name" value="RibD_C"/>
    <property type="match status" value="1"/>
</dbReference>
<dbReference type="SUPFAM" id="SSF53597">
    <property type="entry name" value="Dihydrofolate reductase-like"/>
    <property type="match status" value="1"/>
</dbReference>
<reference evidence="2 3" key="1">
    <citation type="journal article" date="2019" name="Int. J. Syst. Evol. Microbiol.">
        <title>The Global Catalogue of Microorganisms (GCM) 10K type strain sequencing project: providing services to taxonomists for standard genome sequencing and annotation.</title>
        <authorList>
            <consortium name="The Broad Institute Genomics Platform"/>
            <consortium name="The Broad Institute Genome Sequencing Center for Infectious Disease"/>
            <person name="Wu L."/>
            <person name="Ma J."/>
        </authorList>
    </citation>
    <scope>NUCLEOTIDE SEQUENCE [LARGE SCALE GENOMIC DNA]</scope>
    <source>
        <strain evidence="2 3">JCM 15577</strain>
    </source>
</reference>
<feature type="domain" description="Bacterial bifunctional deaminase-reductase C-terminal" evidence="1">
    <location>
        <begin position="78"/>
        <end position="174"/>
    </location>
</feature>
<dbReference type="Proteomes" id="UP001501690">
    <property type="component" value="Unassembled WGS sequence"/>
</dbReference>
<dbReference type="Gene3D" id="3.40.430.10">
    <property type="entry name" value="Dihydrofolate Reductase, subunit A"/>
    <property type="match status" value="1"/>
</dbReference>
<dbReference type="RefSeq" id="WP_344069162.1">
    <property type="nucleotide sequence ID" value="NZ_BAAAPL010000001.1"/>
</dbReference>
<name>A0ABN2HR41_9MICO</name>
<accession>A0ABN2HR41</accession>
<dbReference type="InterPro" id="IPR024072">
    <property type="entry name" value="DHFR-like_dom_sf"/>
</dbReference>
<dbReference type="PANTHER" id="PTHR38011:SF11">
    <property type="entry name" value="2,5-DIAMINO-6-RIBOSYLAMINO-4(3H)-PYRIMIDINONE 5'-PHOSPHATE REDUCTASE"/>
    <property type="match status" value="1"/>
</dbReference>